<evidence type="ECO:0000256" key="1">
    <source>
        <dbReference type="SAM" id="MobiDB-lite"/>
    </source>
</evidence>
<accession>L1JKW2</accession>
<dbReference type="GeneID" id="17305814"/>
<dbReference type="Gene3D" id="3.90.70.130">
    <property type="match status" value="1"/>
</dbReference>
<gene>
    <name evidence="2" type="ORF">GUITHDRAFT_105220</name>
</gene>
<dbReference type="PaxDb" id="55529-EKX49143"/>
<dbReference type="EnsemblProtists" id="EKX49143">
    <property type="protein sequence ID" value="EKX49143"/>
    <property type="gene ID" value="GUITHDRAFT_105220"/>
</dbReference>
<feature type="compositionally biased region" description="Acidic residues" evidence="1">
    <location>
        <begin position="185"/>
        <end position="203"/>
    </location>
</feature>
<feature type="region of interest" description="Disordered" evidence="1">
    <location>
        <begin position="176"/>
        <end position="203"/>
    </location>
</feature>
<protein>
    <submittedName>
        <fullName evidence="2 3">Uncharacterized protein</fullName>
    </submittedName>
</protein>
<evidence type="ECO:0000313" key="3">
    <source>
        <dbReference type="EnsemblProtists" id="EKX49143"/>
    </source>
</evidence>
<dbReference type="Proteomes" id="UP000011087">
    <property type="component" value="Unassembled WGS sequence"/>
</dbReference>
<sequence length="203" mass="22687">MQSPVEKALQMMTVKPPCGCLSAVVSTPGVHAYWYELTKGAEYFGAGKLLGKTTPIGATECAVVLRYLGFRAGLFDFTFPSPETGCHDTILEFCKRWFLSDESCRFPLYLQYGTSGDQPGGSLLVLGIYRSSAFQSTRTESLTSVRAARDQEGVRRRRLREEERRREALLDWSSRHAADGRSPSLEDEEELQVEEEESSLALT</sequence>
<reference evidence="4" key="2">
    <citation type="submission" date="2012-11" db="EMBL/GenBank/DDBJ databases">
        <authorList>
            <person name="Kuo A."/>
            <person name="Curtis B.A."/>
            <person name="Tanifuji G."/>
            <person name="Burki F."/>
            <person name="Gruber A."/>
            <person name="Irimia M."/>
            <person name="Maruyama S."/>
            <person name="Arias M.C."/>
            <person name="Ball S.G."/>
            <person name="Gile G.H."/>
            <person name="Hirakawa Y."/>
            <person name="Hopkins J.F."/>
            <person name="Rensing S.A."/>
            <person name="Schmutz J."/>
            <person name="Symeonidi A."/>
            <person name="Elias M."/>
            <person name="Eveleigh R.J."/>
            <person name="Herman E.K."/>
            <person name="Klute M.J."/>
            <person name="Nakayama T."/>
            <person name="Obornik M."/>
            <person name="Reyes-Prieto A."/>
            <person name="Armbrust E.V."/>
            <person name="Aves S.J."/>
            <person name="Beiko R.G."/>
            <person name="Coutinho P."/>
            <person name="Dacks J.B."/>
            <person name="Durnford D.G."/>
            <person name="Fast N.M."/>
            <person name="Green B.R."/>
            <person name="Grisdale C."/>
            <person name="Hempe F."/>
            <person name="Henrissat B."/>
            <person name="Hoppner M.P."/>
            <person name="Ishida K.-I."/>
            <person name="Kim E."/>
            <person name="Koreny L."/>
            <person name="Kroth P.G."/>
            <person name="Liu Y."/>
            <person name="Malik S.-B."/>
            <person name="Maier U.G."/>
            <person name="McRose D."/>
            <person name="Mock T."/>
            <person name="Neilson J.A."/>
            <person name="Onodera N.T."/>
            <person name="Poole A.M."/>
            <person name="Pritham E.J."/>
            <person name="Richards T.A."/>
            <person name="Rocap G."/>
            <person name="Roy S.W."/>
            <person name="Sarai C."/>
            <person name="Schaack S."/>
            <person name="Shirato S."/>
            <person name="Slamovits C.H."/>
            <person name="Spencer D.F."/>
            <person name="Suzuki S."/>
            <person name="Worden A.Z."/>
            <person name="Zauner S."/>
            <person name="Barry K."/>
            <person name="Bell C."/>
            <person name="Bharti A.K."/>
            <person name="Crow J.A."/>
            <person name="Grimwood J."/>
            <person name="Kramer R."/>
            <person name="Lindquist E."/>
            <person name="Lucas S."/>
            <person name="Salamov A."/>
            <person name="McFadden G.I."/>
            <person name="Lane C.E."/>
            <person name="Keeling P.J."/>
            <person name="Gray M.W."/>
            <person name="Grigoriev I.V."/>
            <person name="Archibald J.M."/>
        </authorList>
    </citation>
    <scope>NUCLEOTIDE SEQUENCE</scope>
    <source>
        <strain evidence="4">CCMP2712</strain>
    </source>
</reference>
<dbReference type="KEGG" id="gtt:GUITHDRAFT_105220"/>
<reference evidence="3" key="3">
    <citation type="submission" date="2016-03" db="UniProtKB">
        <authorList>
            <consortium name="EnsemblProtists"/>
        </authorList>
    </citation>
    <scope>IDENTIFICATION</scope>
</reference>
<keyword evidence="4" id="KW-1185">Reference proteome</keyword>
<proteinExistence type="predicted"/>
<evidence type="ECO:0000313" key="2">
    <source>
        <dbReference type="EMBL" id="EKX49143.1"/>
    </source>
</evidence>
<dbReference type="AlphaFoldDB" id="L1JKW2"/>
<dbReference type="HOGENOM" id="CLU_1351128_0_0_1"/>
<dbReference type="OrthoDB" id="288987at2759"/>
<dbReference type="RefSeq" id="XP_005836123.1">
    <property type="nucleotide sequence ID" value="XM_005836066.1"/>
</dbReference>
<dbReference type="EMBL" id="JH992983">
    <property type="protein sequence ID" value="EKX49143.1"/>
    <property type="molecule type" value="Genomic_DNA"/>
</dbReference>
<evidence type="ECO:0000313" key="4">
    <source>
        <dbReference type="Proteomes" id="UP000011087"/>
    </source>
</evidence>
<reference evidence="2 4" key="1">
    <citation type="journal article" date="2012" name="Nature">
        <title>Algal genomes reveal evolutionary mosaicism and the fate of nucleomorphs.</title>
        <authorList>
            <consortium name="DOE Joint Genome Institute"/>
            <person name="Curtis B.A."/>
            <person name="Tanifuji G."/>
            <person name="Burki F."/>
            <person name="Gruber A."/>
            <person name="Irimia M."/>
            <person name="Maruyama S."/>
            <person name="Arias M.C."/>
            <person name="Ball S.G."/>
            <person name="Gile G.H."/>
            <person name="Hirakawa Y."/>
            <person name="Hopkins J.F."/>
            <person name="Kuo A."/>
            <person name="Rensing S.A."/>
            <person name="Schmutz J."/>
            <person name="Symeonidi A."/>
            <person name="Elias M."/>
            <person name="Eveleigh R.J."/>
            <person name="Herman E.K."/>
            <person name="Klute M.J."/>
            <person name="Nakayama T."/>
            <person name="Obornik M."/>
            <person name="Reyes-Prieto A."/>
            <person name="Armbrust E.V."/>
            <person name="Aves S.J."/>
            <person name="Beiko R.G."/>
            <person name="Coutinho P."/>
            <person name="Dacks J.B."/>
            <person name="Durnford D.G."/>
            <person name="Fast N.M."/>
            <person name="Green B.R."/>
            <person name="Grisdale C.J."/>
            <person name="Hempel F."/>
            <person name="Henrissat B."/>
            <person name="Hoppner M.P."/>
            <person name="Ishida K."/>
            <person name="Kim E."/>
            <person name="Koreny L."/>
            <person name="Kroth P.G."/>
            <person name="Liu Y."/>
            <person name="Malik S.B."/>
            <person name="Maier U.G."/>
            <person name="McRose D."/>
            <person name="Mock T."/>
            <person name="Neilson J.A."/>
            <person name="Onodera N.T."/>
            <person name="Poole A.M."/>
            <person name="Pritham E.J."/>
            <person name="Richards T.A."/>
            <person name="Rocap G."/>
            <person name="Roy S.W."/>
            <person name="Sarai C."/>
            <person name="Schaack S."/>
            <person name="Shirato S."/>
            <person name="Slamovits C.H."/>
            <person name="Spencer D.F."/>
            <person name="Suzuki S."/>
            <person name="Worden A.Z."/>
            <person name="Zauner S."/>
            <person name="Barry K."/>
            <person name="Bell C."/>
            <person name="Bharti A.K."/>
            <person name="Crow J.A."/>
            <person name="Grimwood J."/>
            <person name="Kramer R."/>
            <person name="Lindquist E."/>
            <person name="Lucas S."/>
            <person name="Salamov A."/>
            <person name="McFadden G.I."/>
            <person name="Lane C.E."/>
            <person name="Keeling P.J."/>
            <person name="Gray M.W."/>
            <person name="Grigoriev I.V."/>
            <person name="Archibald J.M."/>
        </authorList>
    </citation>
    <scope>NUCLEOTIDE SEQUENCE</scope>
    <source>
        <strain evidence="2 4">CCMP2712</strain>
    </source>
</reference>
<name>L1JKW2_GUITC</name>
<organism evidence="2">
    <name type="scientific">Guillardia theta (strain CCMP2712)</name>
    <name type="common">Cryptophyte</name>
    <dbReference type="NCBI Taxonomy" id="905079"/>
    <lineage>
        <taxon>Eukaryota</taxon>
        <taxon>Cryptophyceae</taxon>
        <taxon>Pyrenomonadales</taxon>
        <taxon>Geminigeraceae</taxon>
        <taxon>Guillardia</taxon>
    </lineage>
</organism>